<dbReference type="GO" id="GO:0019867">
    <property type="term" value="C:outer membrane"/>
    <property type="evidence" value="ECO:0007669"/>
    <property type="project" value="InterPro"/>
</dbReference>
<dbReference type="InterPro" id="IPR036709">
    <property type="entry name" value="Autotransporte_beta_dom_sf"/>
</dbReference>
<dbReference type="EMBL" id="UGRI01000001">
    <property type="protein sequence ID" value="SUA23759.1"/>
    <property type="molecule type" value="Genomic_DNA"/>
</dbReference>
<gene>
    <name evidence="2" type="ORF">NCTC11421_01749</name>
</gene>
<reference evidence="2" key="1">
    <citation type="submission" date="2018-06" db="EMBL/GenBank/DDBJ databases">
        <authorList>
            <consortium name="Pathogen Informatics"/>
            <person name="Doyle S."/>
        </authorList>
    </citation>
    <scope>NUCLEOTIDE SEQUENCE [LARGE SCALE GENOMIC DNA]</scope>
    <source>
        <strain evidence="2">NCTC11421</strain>
    </source>
</reference>
<evidence type="ECO:0000259" key="1">
    <source>
        <dbReference type="Pfam" id="PF03797"/>
    </source>
</evidence>
<dbReference type="InterPro" id="IPR006315">
    <property type="entry name" value="OM_autotransptr_brl_dom"/>
</dbReference>
<sequence>MWRITPQVQLQYSYLRGTGYRIDNGINVNLSHANSLIGRLGLDVVRNLTEAKNFSISKAISFMNFGQSFL</sequence>
<accession>A0A378VX88</accession>
<dbReference type="PRINTS" id="PR01484">
    <property type="entry name" value="PRTACTNFAMLY"/>
</dbReference>
<dbReference type="AlphaFoldDB" id="A0A378VX88"/>
<evidence type="ECO:0000313" key="2">
    <source>
        <dbReference type="EMBL" id="SUA23759.1"/>
    </source>
</evidence>
<dbReference type="Gene3D" id="2.40.128.130">
    <property type="entry name" value="Autotransporter beta-domain"/>
    <property type="match status" value="1"/>
</dbReference>
<protein>
    <submittedName>
        <fullName evidence="2">Type V secretory pathway, adhesin AidA</fullName>
    </submittedName>
</protein>
<proteinExistence type="predicted"/>
<dbReference type="InterPro" id="IPR003991">
    <property type="entry name" value="Pertactin_virulence_factor"/>
</dbReference>
<dbReference type="SUPFAM" id="SSF103515">
    <property type="entry name" value="Autotransporter"/>
    <property type="match status" value="1"/>
</dbReference>
<feature type="domain" description="Autotransporter" evidence="1">
    <location>
        <begin position="2"/>
        <end position="51"/>
    </location>
</feature>
<dbReference type="InterPro" id="IPR005546">
    <property type="entry name" value="Autotransporte_beta"/>
</dbReference>
<dbReference type="Pfam" id="PF03797">
    <property type="entry name" value="Autotransporter"/>
    <property type="match status" value="1"/>
</dbReference>
<name>A0A378VX88_NEIGO</name>
<dbReference type="NCBIfam" id="TIGR01414">
    <property type="entry name" value="autotrans_barl"/>
    <property type="match status" value="1"/>
</dbReference>
<organism evidence="2">
    <name type="scientific">Neisseria gonorrhoeae</name>
    <dbReference type="NCBI Taxonomy" id="485"/>
    <lineage>
        <taxon>Bacteria</taxon>
        <taxon>Pseudomonadati</taxon>
        <taxon>Pseudomonadota</taxon>
        <taxon>Betaproteobacteria</taxon>
        <taxon>Neisseriales</taxon>
        <taxon>Neisseriaceae</taxon>
        <taxon>Neisseria</taxon>
    </lineage>
</organism>